<evidence type="ECO:0000256" key="6">
    <source>
        <dbReference type="ARBA" id="ARBA00022704"/>
    </source>
</evidence>
<evidence type="ECO:0000313" key="10">
    <source>
        <dbReference type="Ensembl" id="ENSPTXP00000005263.1"/>
    </source>
</evidence>
<evidence type="ECO:0000256" key="8">
    <source>
        <dbReference type="ARBA" id="ARBA00024754"/>
    </source>
</evidence>
<organism evidence="10 11">
    <name type="scientific">Pseudonaja textilis</name>
    <name type="common">Eastern brown snake</name>
    <dbReference type="NCBI Taxonomy" id="8673"/>
    <lineage>
        <taxon>Eukaryota</taxon>
        <taxon>Metazoa</taxon>
        <taxon>Chordata</taxon>
        <taxon>Craniata</taxon>
        <taxon>Vertebrata</taxon>
        <taxon>Euteleostomi</taxon>
        <taxon>Lepidosauria</taxon>
        <taxon>Squamata</taxon>
        <taxon>Bifurcata</taxon>
        <taxon>Unidentata</taxon>
        <taxon>Episquamata</taxon>
        <taxon>Toxicofera</taxon>
        <taxon>Serpentes</taxon>
        <taxon>Colubroidea</taxon>
        <taxon>Elapidae</taxon>
        <taxon>Hydrophiinae</taxon>
        <taxon>Pseudonaja</taxon>
    </lineage>
</organism>
<evidence type="ECO:0000256" key="2">
    <source>
        <dbReference type="ARBA" id="ARBA00009403"/>
    </source>
</evidence>
<evidence type="ECO:0000256" key="5">
    <source>
        <dbReference type="ARBA" id="ARBA00022690"/>
    </source>
</evidence>
<evidence type="ECO:0000256" key="4">
    <source>
        <dbReference type="ARBA" id="ARBA00022525"/>
    </source>
</evidence>
<comment type="similarity">
    <text evidence="2">Belongs to the cystatin family.</text>
</comment>
<dbReference type="InterPro" id="IPR000010">
    <property type="entry name" value="Cystatin_dom"/>
</dbReference>
<keyword evidence="7" id="KW-1015">Disulfide bond</keyword>
<dbReference type="SMART" id="SM00043">
    <property type="entry name" value="CY"/>
    <property type="match status" value="1"/>
</dbReference>
<evidence type="ECO:0000256" key="1">
    <source>
        <dbReference type="ARBA" id="ARBA00004613"/>
    </source>
</evidence>
<dbReference type="GeneTree" id="ENSGT00940000154755"/>
<dbReference type="InterPro" id="IPR046350">
    <property type="entry name" value="Cystatin_sf"/>
</dbReference>
<dbReference type="GO" id="GO:0031982">
    <property type="term" value="C:vesicle"/>
    <property type="evidence" value="ECO:0007669"/>
    <property type="project" value="TreeGrafter"/>
</dbReference>
<accession>A0A670Y2P5</accession>
<keyword evidence="5" id="KW-0646">Protease inhibitor</keyword>
<evidence type="ECO:0000259" key="9">
    <source>
        <dbReference type="SMART" id="SM00043"/>
    </source>
</evidence>
<dbReference type="GO" id="GO:0005737">
    <property type="term" value="C:cytoplasm"/>
    <property type="evidence" value="ECO:0007669"/>
    <property type="project" value="TreeGrafter"/>
</dbReference>
<evidence type="ECO:0000256" key="3">
    <source>
        <dbReference type="ARBA" id="ARBA00021058"/>
    </source>
</evidence>
<evidence type="ECO:0000313" key="11">
    <source>
        <dbReference type="Proteomes" id="UP000472273"/>
    </source>
</evidence>
<keyword evidence="6" id="KW-0789">Thiol protease inhibitor</keyword>
<dbReference type="Pfam" id="PF00031">
    <property type="entry name" value="Cystatin"/>
    <property type="match status" value="1"/>
</dbReference>
<dbReference type="InterPro" id="IPR018073">
    <property type="entry name" value="Prot_inh_cystat_CS"/>
</dbReference>
<evidence type="ECO:0000256" key="7">
    <source>
        <dbReference type="ARBA" id="ARBA00023157"/>
    </source>
</evidence>
<protein>
    <recommendedName>
        <fullName evidence="3">Cystatin</fullName>
    </recommendedName>
</protein>
<name>A0A670Y2P5_PSETE</name>
<dbReference type="PANTHER" id="PTHR46186">
    <property type="entry name" value="CYSTATIN"/>
    <property type="match status" value="1"/>
</dbReference>
<sequence>MDPATLSLLPSETDSCHSSLLFIALLKIGGREGRQRLLGGRENASPEEPGVQAALQFAMNEYNRGSNDMYASRVSEVVEAQKQIVAGVKYFFTVRIGRTVCRKGASDLENCAFHDTPKLAQVIHFCMTPGFVPLINSLALITDLLCSTMGDAKNKALGSLHNAILGSVTSL</sequence>
<dbReference type="FunFam" id="3.10.450.10:FF:000004">
    <property type="entry name" value="Cystatin C"/>
    <property type="match status" value="1"/>
</dbReference>
<dbReference type="GO" id="GO:0004869">
    <property type="term" value="F:cysteine-type endopeptidase inhibitor activity"/>
    <property type="evidence" value="ECO:0007669"/>
    <property type="project" value="UniProtKB-KW"/>
</dbReference>
<comment type="subcellular location">
    <subcellularLocation>
        <location evidence="1">Secreted</location>
    </subcellularLocation>
</comment>
<comment type="function">
    <text evidence="8">Inhibits various C1 cysteine proteases including cathepsin L, papain and cathepsin B. This protein has no toxic activity and its function in the venom is unknown. It may play a role as a housekeeping or regulatory protein.</text>
</comment>
<dbReference type="GO" id="GO:0005615">
    <property type="term" value="C:extracellular space"/>
    <property type="evidence" value="ECO:0007669"/>
    <property type="project" value="TreeGrafter"/>
</dbReference>
<dbReference type="AlphaFoldDB" id="A0A670Y2P5"/>
<keyword evidence="11" id="KW-1185">Reference proteome</keyword>
<proteinExistence type="inferred from homology"/>
<dbReference type="PANTHER" id="PTHR46186:SF2">
    <property type="entry name" value="CYSTATIN"/>
    <property type="match status" value="1"/>
</dbReference>
<dbReference type="PROSITE" id="PS00287">
    <property type="entry name" value="CYSTATIN"/>
    <property type="match status" value="1"/>
</dbReference>
<feature type="domain" description="Cystatin" evidence="9">
    <location>
        <begin position="36"/>
        <end position="143"/>
    </location>
</feature>
<dbReference type="SUPFAM" id="SSF54403">
    <property type="entry name" value="Cystatin/monellin"/>
    <property type="match status" value="1"/>
</dbReference>
<reference evidence="10" key="1">
    <citation type="submission" date="2025-08" db="UniProtKB">
        <authorList>
            <consortium name="Ensembl"/>
        </authorList>
    </citation>
    <scope>IDENTIFICATION</scope>
</reference>
<dbReference type="Gene3D" id="3.10.450.10">
    <property type="match status" value="1"/>
</dbReference>
<reference evidence="10" key="2">
    <citation type="submission" date="2025-09" db="UniProtKB">
        <authorList>
            <consortium name="Ensembl"/>
        </authorList>
    </citation>
    <scope>IDENTIFICATION</scope>
</reference>
<dbReference type="Ensembl" id="ENSPTXT00000005424.1">
    <property type="protein sequence ID" value="ENSPTXP00000005263.1"/>
    <property type="gene ID" value="ENSPTXG00000003846.1"/>
</dbReference>
<keyword evidence="4" id="KW-0964">Secreted</keyword>
<dbReference type="Proteomes" id="UP000472273">
    <property type="component" value="Unplaced"/>
</dbReference>
<dbReference type="CDD" id="cd00042">
    <property type="entry name" value="CY"/>
    <property type="match status" value="1"/>
</dbReference>